<dbReference type="SUPFAM" id="SSF55031">
    <property type="entry name" value="Bacterial exopeptidase dimerisation domain"/>
    <property type="match status" value="1"/>
</dbReference>
<dbReference type="SUPFAM" id="SSF53187">
    <property type="entry name" value="Zn-dependent exopeptidases"/>
    <property type="match status" value="1"/>
</dbReference>
<dbReference type="InterPro" id="IPR011650">
    <property type="entry name" value="Peptidase_M20_dimer"/>
</dbReference>
<dbReference type="EMBL" id="VTEV01000009">
    <property type="protein sequence ID" value="TYS63601.1"/>
    <property type="molecule type" value="Genomic_DNA"/>
</dbReference>
<dbReference type="PANTHER" id="PTHR43808:SF25">
    <property type="entry name" value="PEPTIDASE M20 DIMERISATION DOMAIN-CONTAINING PROTEIN"/>
    <property type="match status" value="1"/>
</dbReference>
<dbReference type="RefSeq" id="WP_148989773.1">
    <property type="nucleotide sequence ID" value="NZ_VTEV01000009.1"/>
</dbReference>
<evidence type="ECO:0000256" key="2">
    <source>
        <dbReference type="ARBA" id="ARBA00001947"/>
    </source>
</evidence>
<name>A0A5D4SLJ2_9BACI</name>
<proteinExistence type="inferred from homology"/>
<reference evidence="9 10" key="1">
    <citation type="submission" date="2019-08" db="EMBL/GenBank/DDBJ databases">
        <title>Bacillus genomes from the desert of Cuatro Cienegas, Coahuila.</title>
        <authorList>
            <person name="Olmedo-Alvarez G."/>
        </authorList>
    </citation>
    <scope>NUCLEOTIDE SEQUENCE [LARGE SCALE GENOMIC DNA]</scope>
    <source>
        <strain evidence="9 10">CH28_1T</strain>
    </source>
</reference>
<keyword evidence="6" id="KW-0862">Zinc</keyword>
<dbReference type="Pfam" id="PF01546">
    <property type="entry name" value="Peptidase_M20"/>
    <property type="match status" value="1"/>
</dbReference>
<accession>A0A5D4SLJ2</accession>
<dbReference type="Gene3D" id="3.40.630.10">
    <property type="entry name" value="Zn peptidases"/>
    <property type="match status" value="1"/>
</dbReference>
<evidence type="ECO:0000256" key="1">
    <source>
        <dbReference type="ARBA" id="ARBA00001941"/>
    </source>
</evidence>
<dbReference type="Pfam" id="PF07687">
    <property type="entry name" value="M20_dimer"/>
    <property type="match status" value="1"/>
</dbReference>
<evidence type="ECO:0000313" key="9">
    <source>
        <dbReference type="EMBL" id="TYS63601.1"/>
    </source>
</evidence>
<evidence type="ECO:0000256" key="4">
    <source>
        <dbReference type="ARBA" id="ARBA00022723"/>
    </source>
</evidence>
<evidence type="ECO:0000256" key="3">
    <source>
        <dbReference type="ARBA" id="ARBA00006247"/>
    </source>
</evidence>
<dbReference type="PANTHER" id="PTHR43808">
    <property type="entry name" value="ACETYLORNITHINE DEACETYLASE"/>
    <property type="match status" value="1"/>
</dbReference>
<evidence type="ECO:0000256" key="6">
    <source>
        <dbReference type="ARBA" id="ARBA00022833"/>
    </source>
</evidence>
<dbReference type="AlphaFoldDB" id="A0A5D4SLJ2"/>
<dbReference type="InterPro" id="IPR002933">
    <property type="entry name" value="Peptidase_M20"/>
</dbReference>
<gene>
    <name evidence="9" type="ORF">FZC76_19110</name>
</gene>
<dbReference type="GO" id="GO:0016787">
    <property type="term" value="F:hydrolase activity"/>
    <property type="evidence" value="ECO:0007669"/>
    <property type="project" value="UniProtKB-KW"/>
</dbReference>
<dbReference type="InterPro" id="IPR010182">
    <property type="entry name" value="ArgE/DapE"/>
</dbReference>
<dbReference type="NCBIfam" id="NF005373">
    <property type="entry name" value="PRK06915.1"/>
    <property type="match status" value="1"/>
</dbReference>
<feature type="domain" description="Peptidase M20 dimerisation" evidence="8">
    <location>
        <begin position="200"/>
        <end position="310"/>
    </location>
</feature>
<sequence>MKENMIKEWLGRNRGNGVKLLRKLIQERSVQGHESSAQAVVIEACRELGMEIDIWEPDIKEMSLHENFVSTRENFEDSPNVVAIWKGTGGGRSIILNGHIDVVPEGDLLQWECDPYEGKVQDGKIYGRGSTDMKGGNVSLLLAINALKSIGVKLKGDVIFQSVIEEESGGAGTLATILRGYSADAVLIPEPTNMKIFPKQQGSMWFRLKVKGRSAHGGTRYEGVSALEKSILVIEKIQELETKRNERVEDPLYKGIPIPLPINIGKVEGGSWPSSVPDLVVLEGRIGVGPEEKLVEVKQELATWLKSLGETDPWFKSHPVELEWFGAQWVPGSVELGHPFVKMIEKAYIQVEKKQPILEASPWGTDGGLFTQLSGIPTVVCGPGTTEVAHYPNEFIYIDEMIKAAEIFAILLMEWCEISDEG</sequence>
<comment type="cofactor">
    <cofactor evidence="2">
        <name>Zn(2+)</name>
        <dbReference type="ChEBI" id="CHEBI:29105"/>
    </cofactor>
</comment>
<dbReference type="GO" id="GO:0046872">
    <property type="term" value="F:metal ion binding"/>
    <property type="evidence" value="ECO:0007669"/>
    <property type="project" value="UniProtKB-KW"/>
</dbReference>
<dbReference type="InterPro" id="IPR036264">
    <property type="entry name" value="Bact_exopeptidase_dim_dom"/>
</dbReference>
<dbReference type="InterPro" id="IPR050072">
    <property type="entry name" value="Peptidase_M20A"/>
</dbReference>
<comment type="caution">
    <text evidence="9">The sequence shown here is derived from an EMBL/GenBank/DDBJ whole genome shotgun (WGS) entry which is preliminary data.</text>
</comment>
<comment type="similarity">
    <text evidence="3">Belongs to the peptidase M20A family.</text>
</comment>
<evidence type="ECO:0000259" key="8">
    <source>
        <dbReference type="Pfam" id="PF07687"/>
    </source>
</evidence>
<keyword evidence="5" id="KW-0378">Hydrolase</keyword>
<dbReference type="OrthoDB" id="9792335at2"/>
<evidence type="ECO:0000256" key="7">
    <source>
        <dbReference type="ARBA" id="ARBA00023285"/>
    </source>
</evidence>
<evidence type="ECO:0000313" key="10">
    <source>
        <dbReference type="Proteomes" id="UP000322524"/>
    </source>
</evidence>
<keyword evidence="4" id="KW-0479">Metal-binding</keyword>
<dbReference type="Gene3D" id="3.30.70.360">
    <property type="match status" value="1"/>
</dbReference>
<keyword evidence="7" id="KW-0170">Cobalt</keyword>
<dbReference type="Proteomes" id="UP000322524">
    <property type="component" value="Unassembled WGS sequence"/>
</dbReference>
<evidence type="ECO:0000256" key="5">
    <source>
        <dbReference type="ARBA" id="ARBA00022801"/>
    </source>
</evidence>
<protein>
    <submittedName>
        <fullName evidence="9">Peptidase</fullName>
    </submittedName>
</protein>
<comment type="cofactor">
    <cofactor evidence="1">
        <name>Co(2+)</name>
        <dbReference type="ChEBI" id="CHEBI:48828"/>
    </cofactor>
</comment>
<dbReference type="NCBIfam" id="TIGR01910">
    <property type="entry name" value="DapE-ArgE"/>
    <property type="match status" value="1"/>
</dbReference>
<dbReference type="STRING" id="79883.GCA_001636495_02643"/>
<organism evidence="9 10">
    <name type="scientific">Sutcliffiella horikoshii</name>
    <dbReference type="NCBI Taxonomy" id="79883"/>
    <lineage>
        <taxon>Bacteria</taxon>
        <taxon>Bacillati</taxon>
        <taxon>Bacillota</taxon>
        <taxon>Bacilli</taxon>
        <taxon>Bacillales</taxon>
        <taxon>Bacillaceae</taxon>
        <taxon>Sutcliffiella</taxon>
    </lineage>
</organism>